<accession>A0ABZ1AUX5</accession>
<evidence type="ECO:0000313" key="2">
    <source>
        <dbReference type="EMBL" id="WRL62249.1"/>
    </source>
</evidence>
<protein>
    <submittedName>
        <fullName evidence="2">DUF4916 domain-containing protein</fullName>
    </submittedName>
</protein>
<sequence>MTELTTQTGGGMLSREEMDAARERLPIVYVDVVPVRVDDHGTVIAVGLLLRAGEDGQIKWALVSGRVLYHERIRAALLRHMEKDLGPWLCRGCRPRRSRSPSPSTSRRRG</sequence>
<dbReference type="InterPro" id="IPR015797">
    <property type="entry name" value="NUDIX_hydrolase-like_dom_sf"/>
</dbReference>
<dbReference type="SUPFAM" id="SSF55811">
    <property type="entry name" value="Nudix"/>
    <property type="match status" value="1"/>
</dbReference>
<dbReference type="Proteomes" id="UP001324287">
    <property type="component" value="Chromosome"/>
</dbReference>
<proteinExistence type="predicted"/>
<keyword evidence="3" id="KW-1185">Reference proteome</keyword>
<organism evidence="2 3">
    <name type="scientific">Blastococcus brunescens</name>
    <dbReference type="NCBI Taxonomy" id="1564165"/>
    <lineage>
        <taxon>Bacteria</taxon>
        <taxon>Bacillati</taxon>
        <taxon>Actinomycetota</taxon>
        <taxon>Actinomycetes</taxon>
        <taxon>Geodermatophilales</taxon>
        <taxon>Geodermatophilaceae</taxon>
        <taxon>Blastococcus</taxon>
    </lineage>
</organism>
<dbReference type="InterPro" id="IPR032582">
    <property type="entry name" value="DUF4916"/>
</dbReference>
<evidence type="ECO:0000313" key="3">
    <source>
        <dbReference type="Proteomes" id="UP001324287"/>
    </source>
</evidence>
<name>A0ABZ1AUX5_9ACTN</name>
<dbReference type="EMBL" id="CP141261">
    <property type="protein sequence ID" value="WRL62249.1"/>
    <property type="molecule type" value="Genomic_DNA"/>
</dbReference>
<dbReference type="Gene3D" id="3.90.79.10">
    <property type="entry name" value="Nucleoside Triphosphate Pyrophosphohydrolase"/>
    <property type="match status" value="1"/>
</dbReference>
<dbReference type="Pfam" id="PF16262">
    <property type="entry name" value="DUF4916"/>
    <property type="match status" value="1"/>
</dbReference>
<reference evidence="2 3" key="1">
    <citation type="submission" date="2023-12" db="EMBL/GenBank/DDBJ databases">
        <title>Blastococcus brunescens sp. nov., an actonobacterium isolated from sandstone collected in sahara desert.</title>
        <authorList>
            <person name="Gtari M."/>
            <person name="Ghodhbane F."/>
        </authorList>
    </citation>
    <scope>NUCLEOTIDE SEQUENCE [LARGE SCALE GENOMIC DNA]</scope>
    <source>
        <strain evidence="2 3">BMG 8361</strain>
    </source>
</reference>
<gene>
    <name evidence="2" type="ORF">U6N30_19695</name>
</gene>
<feature type="compositionally biased region" description="Low complexity" evidence="1">
    <location>
        <begin position="100"/>
        <end position="110"/>
    </location>
</feature>
<evidence type="ECO:0000256" key="1">
    <source>
        <dbReference type="SAM" id="MobiDB-lite"/>
    </source>
</evidence>
<feature type="region of interest" description="Disordered" evidence="1">
    <location>
        <begin position="91"/>
        <end position="110"/>
    </location>
</feature>